<proteinExistence type="inferred from homology"/>
<evidence type="ECO:0000256" key="6">
    <source>
        <dbReference type="PIRSR" id="PIRSR001221-2"/>
    </source>
</evidence>
<dbReference type="Proteomes" id="UP001271007">
    <property type="component" value="Unassembled WGS sequence"/>
</dbReference>
<name>A0AAJ0GHL7_9PEZI</name>
<reference evidence="8" key="1">
    <citation type="submission" date="2023-04" db="EMBL/GenBank/DDBJ databases">
        <title>Black Yeasts Isolated from many extreme environments.</title>
        <authorList>
            <person name="Coleine C."/>
            <person name="Stajich J.E."/>
            <person name="Selbmann L."/>
        </authorList>
    </citation>
    <scope>NUCLEOTIDE SEQUENCE</scope>
    <source>
        <strain evidence="8">CCFEE 5312</strain>
    </source>
</reference>
<keyword evidence="4" id="KW-0378">Hydrolase</keyword>
<comment type="caution">
    <text evidence="8">The sequence shown here is derived from an EMBL/GenBank/DDBJ whole genome shotgun (WGS) entry which is preliminary data.</text>
</comment>
<evidence type="ECO:0000256" key="5">
    <source>
        <dbReference type="PIRSR" id="PIRSR001221-1"/>
    </source>
</evidence>
<evidence type="ECO:0000256" key="3">
    <source>
        <dbReference type="ARBA" id="ARBA00012922"/>
    </source>
</evidence>
<evidence type="ECO:0000313" key="9">
    <source>
        <dbReference type="Proteomes" id="UP001271007"/>
    </source>
</evidence>
<feature type="active site" description="Charge relay system" evidence="5">
    <location>
        <position position="209"/>
    </location>
</feature>
<accession>A0AAJ0GHL7</accession>
<dbReference type="PROSITE" id="PS00571">
    <property type="entry name" value="AMIDASES"/>
    <property type="match status" value="1"/>
</dbReference>
<keyword evidence="9" id="KW-1185">Reference proteome</keyword>
<dbReference type="AlphaFoldDB" id="A0AAJ0GHL7"/>
<evidence type="ECO:0000259" key="7">
    <source>
        <dbReference type="Pfam" id="PF01425"/>
    </source>
</evidence>
<feature type="active site" description="Charge relay system" evidence="5">
    <location>
        <position position="134"/>
    </location>
</feature>
<dbReference type="InterPro" id="IPR036928">
    <property type="entry name" value="AS_sf"/>
</dbReference>
<evidence type="ECO:0000313" key="8">
    <source>
        <dbReference type="EMBL" id="KAK3057762.1"/>
    </source>
</evidence>
<comment type="catalytic activity">
    <reaction evidence="1">
        <text>a monocarboxylic acid amide + H2O = a monocarboxylate + NH4(+)</text>
        <dbReference type="Rhea" id="RHEA:12020"/>
        <dbReference type="ChEBI" id="CHEBI:15377"/>
        <dbReference type="ChEBI" id="CHEBI:28938"/>
        <dbReference type="ChEBI" id="CHEBI:35757"/>
        <dbReference type="ChEBI" id="CHEBI:83628"/>
        <dbReference type="EC" id="3.5.1.4"/>
    </reaction>
</comment>
<evidence type="ECO:0000256" key="2">
    <source>
        <dbReference type="ARBA" id="ARBA00009199"/>
    </source>
</evidence>
<dbReference type="GO" id="GO:0004040">
    <property type="term" value="F:amidase activity"/>
    <property type="evidence" value="ECO:0007669"/>
    <property type="project" value="UniProtKB-EC"/>
</dbReference>
<feature type="binding site" evidence="6">
    <location>
        <position position="183"/>
    </location>
    <ligand>
        <name>substrate</name>
    </ligand>
</feature>
<dbReference type="Pfam" id="PF01425">
    <property type="entry name" value="Amidase"/>
    <property type="match status" value="1"/>
</dbReference>
<organism evidence="8 9">
    <name type="scientific">Extremus antarcticus</name>
    <dbReference type="NCBI Taxonomy" id="702011"/>
    <lineage>
        <taxon>Eukaryota</taxon>
        <taxon>Fungi</taxon>
        <taxon>Dikarya</taxon>
        <taxon>Ascomycota</taxon>
        <taxon>Pezizomycotina</taxon>
        <taxon>Dothideomycetes</taxon>
        <taxon>Dothideomycetidae</taxon>
        <taxon>Mycosphaerellales</taxon>
        <taxon>Extremaceae</taxon>
        <taxon>Extremus</taxon>
    </lineage>
</organism>
<feature type="binding site" evidence="6">
    <location>
        <position position="209"/>
    </location>
    <ligand>
        <name>substrate</name>
    </ligand>
</feature>
<dbReference type="EMBL" id="JAWDJX010000002">
    <property type="protein sequence ID" value="KAK3057762.1"/>
    <property type="molecule type" value="Genomic_DNA"/>
</dbReference>
<feature type="domain" description="Amidase" evidence="7">
    <location>
        <begin position="78"/>
        <end position="556"/>
    </location>
</feature>
<dbReference type="PANTHER" id="PTHR46072:SF4">
    <property type="entry name" value="AMIDASE C550.07-RELATED"/>
    <property type="match status" value="1"/>
</dbReference>
<evidence type="ECO:0000256" key="1">
    <source>
        <dbReference type="ARBA" id="ARBA00001311"/>
    </source>
</evidence>
<dbReference type="InterPro" id="IPR020556">
    <property type="entry name" value="Amidase_CS"/>
</dbReference>
<sequence length="572" mass="62651">MVLRKAEEWREVAQKMQTHRAETIAAVEPAVPEPPKDLPLNVTHIPAKLLPKETISITESTTEQLLPRLAGGELTALEVTKAFLQRAGLASRLANCCTELLPAEALERAKFLDDHFSENGKPVGPLHGLPISVKEHVGMKGLDLNAGFVSWVGRTGPDDAIILKLLWKAGCVFYARTTEPQTLMHLETSNNIYGVTTNPYNANLTSGGSSGGEAALLGLRGSCLGIGSDIGGSIRSPAANNGVFGLRPTAWRLPVAGWAGTQLGEEQVVPVIGPLSTSIEGIKIFMKAILDQAPHKIDSSLIPLPWKTDPQLNTRGKRKLRVGVLSDDGVVMPHPPIVRGINTIVEKLKSHPQIEVIDFPPYKHEDAWRIIASLYFGDGGAEEKAAIDASGEPWRPMSHWIIKENPYVKALSVAEVWDLTIEREAYKAAYARHWNSVGTGLPGPDDNGASFFADPLPQDAEEKIVDVLLCPVGPGCAPPHNCARYWSYTSQWNILDYPALVFPTGLQCSEEDKVDKDYQPRNKDDKYNYELYDPKTYVDAPISLQLVGRRYEDEKVIEAYEMIAAAADLPLQ</sequence>
<feature type="active site" description="Acyl-ester intermediate" evidence="5">
    <location>
        <position position="233"/>
    </location>
</feature>
<dbReference type="PANTHER" id="PTHR46072">
    <property type="entry name" value="AMIDASE-RELATED-RELATED"/>
    <property type="match status" value="1"/>
</dbReference>
<feature type="binding site" evidence="6">
    <location>
        <begin position="230"/>
        <end position="233"/>
    </location>
    <ligand>
        <name>substrate</name>
    </ligand>
</feature>
<dbReference type="SUPFAM" id="SSF75304">
    <property type="entry name" value="Amidase signature (AS) enzymes"/>
    <property type="match status" value="1"/>
</dbReference>
<comment type="similarity">
    <text evidence="2">Belongs to the amidase family.</text>
</comment>
<dbReference type="Gene3D" id="3.90.1300.10">
    <property type="entry name" value="Amidase signature (AS) domain"/>
    <property type="match status" value="1"/>
</dbReference>
<dbReference type="InterPro" id="IPR023631">
    <property type="entry name" value="Amidase_dom"/>
</dbReference>
<dbReference type="EC" id="3.5.1.4" evidence="3"/>
<protein>
    <recommendedName>
        <fullName evidence="3">amidase</fullName>
        <ecNumber evidence="3">3.5.1.4</ecNumber>
    </recommendedName>
</protein>
<evidence type="ECO:0000256" key="4">
    <source>
        <dbReference type="ARBA" id="ARBA00022801"/>
    </source>
</evidence>
<dbReference type="PIRSF" id="PIRSF001221">
    <property type="entry name" value="Amidase_fungi"/>
    <property type="match status" value="1"/>
</dbReference>
<gene>
    <name evidence="8" type="ORF">LTR09_000837</name>
</gene>